<dbReference type="AlphaFoldDB" id="A0AA89B2Y7"/>
<reference evidence="3" key="1">
    <citation type="submission" date="2022-12" db="EMBL/GenBank/DDBJ databases">
        <title>Draft genome assemblies for two species of Escallonia (Escalloniales).</title>
        <authorList>
            <person name="Chanderbali A."/>
            <person name="Dervinis C."/>
            <person name="Anghel I."/>
            <person name="Soltis D."/>
            <person name="Soltis P."/>
            <person name="Zapata F."/>
        </authorList>
    </citation>
    <scope>NUCLEOTIDE SEQUENCE</scope>
    <source>
        <strain evidence="3">UCBG64.0493</strain>
        <tissue evidence="3">Leaf</tissue>
    </source>
</reference>
<evidence type="ECO:0000259" key="2">
    <source>
        <dbReference type="Pfam" id="PF07727"/>
    </source>
</evidence>
<dbReference type="SUPFAM" id="SSF56672">
    <property type="entry name" value="DNA/RNA polymerases"/>
    <property type="match status" value="1"/>
</dbReference>
<evidence type="ECO:0000256" key="1">
    <source>
        <dbReference type="SAM" id="MobiDB-lite"/>
    </source>
</evidence>
<keyword evidence="4" id="KW-1185">Reference proteome</keyword>
<dbReference type="Pfam" id="PF07727">
    <property type="entry name" value="RVT_2"/>
    <property type="match status" value="1"/>
</dbReference>
<proteinExistence type="predicted"/>
<feature type="compositionally biased region" description="Acidic residues" evidence="1">
    <location>
        <begin position="15"/>
        <end position="24"/>
    </location>
</feature>
<protein>
    <recommendedName>
        <fullName evidence="2">Reverse transcriptase Ty1/copia-type domain-containing protein</fullName>
    </recommendedName>
</protein>
<dbReference type="InterPro" id="IPR043502">
    <property type="entry name" value="DNA/RNA_pol_sf"/>
</dbReference>
<feature type="domain" description="Reverse transcriptase Ty1/copia-type" evidence="2">
    <location>
        <begin position="58"/>
        <end position="132"/>
    </location>
</feature>
<organism evidence="3 4">
    <name type="scientific">Escallonia herrerae</name>
    <dbReference type="NCBI Taxonomy" id="1293975"/>
    <lineage>
        <taxon>Eukaryota</taxon>
        <taxon>Viridiplantae</taxon>
        <taxon>Streptophyta</taxon>
        <taxon>Embryophyta</taxon>
        <taxon>Tracheophyta</taxon>
        <taxon>Spermatophyta</taxon>
        <taxon>Magnoliopsida</taxon>
        <taxon>eudicotyledons</taxon>
        <taxon>Gunneridae</taxon>
        <taxon>Pentapetalae</taxon>
        <taxon>asterids</taxon>
        <taxon>campanulids</taxon>
        <taxon>Escalloniales</taxon>
        <taxon>Escalloniaceae</taxon>
        <taxon>Escallonia</taxon>
    </lineage>
</organism>
<dbReference type="Proteomes" id="UP001188597">
    <property type="component" value="Unassembled WGS sequence"/>
</dbReference>
<sequence length="215" mass="24740">MKKGVKFFFRSTQDEDKESTENDVQDQQLSLLETVQQEEHLPLPQLRNPKLQEGDLGLVASNDLELEQLDVKTTFLHGDLEEEIYMQQPQGFEINGKEQLVFKLNKSFYGLKQAPRQWYRKFDSFMAGYKRKVADQCTKGVLNDVAVYSTTELKQLPSKEAAKEMNKRTKEGCTDVHLCGVQWVNQDQLVEDQMAKEQVQGMYHGVLASMNGLEQ</sequence>
<name>A0AA89B2Y7_9ASTE</name>
<evidence type="ECO:0000313" key="3">
    <source>
        <dbReference type="EMBL" id="KAK3027434.1"/>
    </source>
</evidence>
<feature type="region of interest" description="Disordered" evidence="1">
    <location>
        <begin position="1"/>
        <end position="25"/>
    </location>
</feature>
<dbReference type="EMBL" id="JAVXUP010000460">
    <property type="protein sequence ID" value="KAK3027434.1"/>
    <property type="molecule type" value="Genomic_DNA"/>
</dbReference>
<dbReference type="InterPro" id="IPR013103">
    <property type="entry name" value="RVT_2"/>
</dbReference>
<evidence type="ECO:0000313" key="4">
    <source>
        <dbReference type="Proteomes" id="UP001188597"/>
    </source>
</evidence>
<accession>A0AA89B2Y7</accession>
<gene>
    <name evidence="3" type="ORF">RJ639_042074</name>
</gene>
<comment type="caution">
    <text evidence="3">The sequence shown here is derived from an EMBL/GenBank/DDBJ whole genome shotgun (WGS) entry which is preliminary data.</text>
</comment>